<reference evidence="2 3" key="1">
    <citation type="submission" date="2016-04" db="EMBL/GenBank/DDBJ databases">
        <title>A degradative enzymes factory behind the ericoid mycorrhizal symbiosis.</title>
        <authorList>
            <consortium name="DOE Joint Genome Institute"/>
            <person name="Martino E."/>
            <person name="Morin E."/>
            <person name="Grelet G."/>
            <person name="Kuo A."/>
            <person name="Kohler A."/>
            <person name="Daghino S."/>
            <person name="Barry K."/>
            <person name="Choi C."/>
            <person name="Cichocki N."/>
            <person name="Clum A."/>
            <person name="Copeland A."/>
            <person name="Hainaut M."/>
            <person name="Haridas S."/>
            <person name="Labutti K."/>
            <person name="Lindquist E."/>
            <person name="Lipzen A."/>
            <person name="Khouja H.-R."/>
            <person name="Murat C."/>
            <person name="Ohm R."/>
            <person name="Olson A."/>
            <person name="Spatafora J."/>
            <person name="Veneault-Fourrey C."/>
            <person name="Henrissat B."/>
            <person name="Grigoriev I."/>
            <person name="Martin F."/>
            <person name="Perotto S."/>
        </authorList>
    </citation>
    <scope>NUCLEOTIDE SEQUENCE [LARGE SCALE GENOMIC DNA]</scope>
    <source>
        <strain evidence="2 3">F</strain>
    </source>
</reference>
<feature type="domain" description="NADAR" evidence="1">
    <location>
        <begin position="15"/>
        <end position="113"/>
    </location>
</feature>
<dbReference type="STRING" id="1149755.A0A2J6SCV9"/>
<proteinExistence type="predicted"/>
<gene>
    <name evidence="2" type="ORF">L207DRAFT_505637</name>
</gene>
<dbReference type="SUPFAM" id="SSF143990">
    <property type="entry name" value="YbiA-like"/>
    <property type="match status" value="1"/>
</dbReference>
<name>A0A2J6SCV9_HYAVF</name>
<accession>A0A2J6SCV9</accession>
<evidence type="ECO:0000313" key="2">
    <source>
        <dbReference type="EMBL" id="PMD48603.1"/>
    </source>
</evidence>
<dbReference type="Pfam" id="PF08719">
    <property type="entry name" value="NADAR"/>
    <property type="match status" value="1"/>
</dbReference>
<dbReference type="AlphaFoldDB" id="A0A2J6SCV9"/>
<dbReference type="OrthoDB" id="206452at2759"/>
<dbReference type="Proteomes" id="UP000235786">
    <property type="component" value="Unassembled WGS sequence"/>
</dbReference>
<evidence type="ECO:0000313" key="3">
    <source>
        <dbReference type="Proteomes" id="UP000235786"/>
    </source>
</evidence>
<dbReference type="InterPro" id="IPR037238">
    <property type="entry name" value="YbiA-like_sf"/>
</dbReference>
<keyword evidence="3" id="KW-1185">Reference proteome</keyword>
<organism evidence="2 3">
    <name type="scientific">Hyaloscypha variabilis (strain UAMH 11265 / GT02V1 / F)</name>
    <name type="common">Meliniomyces variabilis</name>
    <dbReference type="NCBI Taxonomy" id="1149755"/>
    <lineage>
        <taxon>Eukaryota</taxon>
        <taxon>Fungi</taxon>
        <taxon>Dikarya</taxon>
        <taxon>Ascomycota</taxon>
        <taxon>Pezizomycotina</taxon>
        <taxon>Leotiomycetes</taxon>
        <taxon>Helotiales</taxon>
        <taxon>Hyaloscyphaceae</taxon>
        <taxon>Hyaloscypha</taxon>
        <taxon>Hyaloscypha variabilis</taxon>
    </lineage>
</organism>
<protein>
    <recommendedName>
        <fullName evidence="1">NADAR domain-containing protein</fullName>
    </recommendedName>
</protein>
<dbReference type="EMBL" id="KZ613937">
    <property type="protein sequence ID" value="PMD48603.1"/>
    <property type="molecule type" value="Genomic_DNA"/>
</dbReference>
<evidence type="ECO:0000259" key="1">
    <source>
        <dbReference type="Pfam" id="PF08719"/>
    </source>
</evidence>
<sequence>MATTSVQAEDSSPVYFWHEYGEEHGYLSQWYHSPFHTENDPTVIYQTAEQYMMHQKALLFSDHEIAAKILKTTVPKEQKALGRLVSNFSQEIWEANRERIVEEGSYFKFKWHKPEDEIVRDWREGDRRGLPKGQNMGCGVRLILILLCYFL</sequence>
<dbReference type="CDD" id="cd15457">
    <property type="entry name" value="NADAR"/>
    <property type="match status" value="1"/>
</dbReference>
<dbReference type="Gene3D" id="1.10.357.40">
    <property type="entry name" value="YbiA-like"/>
    <property type="match status" value="1"/>
</dbReference>
<dbReference type="NCBIfam" id="TIGR02464">
    <property type="entry name" value="ribofla_fusion"/>
    <property type="match status" value="1"/>
</dbReference>
<dbReference type="InterPro" id="IPR012816">
    <property type="entry name" value="NADAR"/>
</dbReference>